<dbReference type="Gene3D" id="3.10.28.10">
    <property type="entry name" value="Homing endonucleases"/>
    <property type="match status" value="1"/>
</dbReference>
<proteinExistence type="predicted"/>
<dbReference type="SUPFAM" id="SSF55608">
    <property type="entry name" value="Homing endonucleases"/>
    <property type="match status" value="1"/>
</dbReference>
<evidence type="ECO:0000313" key="1">
    <source>
        <dbReference type="EMBL" id="KKT90476.1"/>
    </source>
</evidence>
<dbReference type="EMBL" id="LCKD01000001">
    <property type="protein sequence ID" value="KKT90476.1"/>
    <property type="molecule type" value="Genomic_DNA"/>
</dbReference>
<dbReference type="Proteomes" id="UP000034368">
    <property type="component" value="Unassembled WGS sequence"/>
</dbReference>
<comment type="caution">
    <text evidence="1">The sequence shown here is derived from an EMBL/GenBank/DDBJ whole genome shotgun (WGS) entry which is preliminary data.</text>
</comment>
<dbReference type="AlphaFoldDB" id="A0A0G1L3E2"/>
<dbReference type="InterPro" id="IPR027434">
    <property type="entry name" value="Homing_endonucl"/>
</dbReference>
<accession>A0A0G1L3E2</accession>
<name>A0A0G1L3E2_9BACT</name>
<organism evidence="1 2">
    <name type="scientific">Candidatus Yanofskybacteria bacterium GW2011_GWB1_45_11</name>
    <dbReference type="NCBI Taxonomy" id="1619026"/>
    <lineage>
        <taxon>Bacteria</taxon>
        <taxon>Candidatus Yanofskyibacteriota</taxon>
    </lineage>
</organism>
<protein>
    <submittedName>
        <fullName evidence="1">Intein-containing protein</fullName>
    </submittedName>
</protein>
<gene>
    <name evidence="1" type="ORF">UW90_C0001G0064</name>
</gene>
<reference evidence="1 2" key="1">
    <citation type="journal article" date="2015" name="Nature">
        <title>rRNA introns, odd ribosomes, and small enigmatic genomes across a large radiation of phyla.</title>
        <authorList>
            <person name="Brown C.T."/>
            <person name="Hug L.A."/>
            <person name="Thomas B.C."/>
            <person name="Sharon I."/>
            <person name="Castelle C.J."/>
            <person name="Singh A."/>
            <person name="Wilkins M.J."/>
            <person name="Williams K.H."/>
            <person name="Banfield J.F."/>
        </authorList>
    </citation>
    <scope>NUCLEOTIDE SEQUENCE [LARGE SCALE GENOMIC DNA]</scope>
</reference>
<evidence type="ECO:0000313" key="2">
    <source>
        <dbReference type="Proteomes" id="UP000034368"/>
    </source>
</evidence>
<sequence length="232" mass="27468">MSRQKLPDITFPWTPDLAYATGLIATDGNLSPDGRHMTFKSADRQLVQTFKKCLNLKNKTCKDGILNCYYVQFGNVQFYKWLRTIGIHPAKSLTIGEINIPDKYFRDFLRGHLDGDGSIILYRDKYGLYKKRHYDNLRTYTYFISASERHILWLRNKIIKITGVSGALIRRESKIKNRAIIWQIKIARHESISLLKWLYYSIKIPTLMRKRRTAEKVLRLSKNWKRKNYVFI</sequence>